<proteinExistence type="predicted"/>
<reference evidence="1 2" key="1">
    <citation type="submission" date="2015-01" db="EMBL/GenBank/DDBJ databases">
        <title>Evolution of Trichinella species and genotypes.</title>
        <authorList>
            <person name="Korhonen P.K."/>
            <person name="Edoardo P."/>
            <person name="Giuseppe L.R."/>
            <person name="Gasser R.B."/>
        </authorList>
    </citation>
    <scope>NUCLEOTIDE SEQUENCE [LARGE SCALE GENOMIC DNA]</scope>
    <source>
        <strain evidence="1">ISS1029</strain>
    </source>
</reference>
<dbReference type="Proteomes" id="UP000055024">
    <property type="component" value="Unassembled WGS sequence"/>
</dbReference>
<protein>
    <submittedName>
        <fullName evidence="1">Uncharacterized protein</fullName>
    </submittedName>
</protein>
<comment type="caution">
    <text evidence="1">The sequence shown here is derived from an EMBL/GenBank/DDBJ whole genome shotgun (WGS) entry which is preliminary data.</text>
</comment>
<organism evidence="1 2">
    <name type="scientific">Trichinella zimbabwensis</name>
    <dbReference type="NCBI Taxonomy" id="268475"/>
    <lineage>
        <taxon>Eukaryota</taxon>
        <taxon>Metazoa</taxon>
        <taxon>Ecdysozoa</taxon>
        <taxon>Nematoda</taxon>
        <taxon>Enoplea</taxon>
        <taxon>Dorylaimia</taxon>
        <taxon>Trichinellida</taxon>
        <taxon>Trichinellidae</taxon>
        <taxon>Trichinella</taxon>
    </lineage>
</organism>
<sequence>MNEAQQADCKALDTGFFVCQFGTPTRRMINGTFDWTVELTFNNRQMENSCQANTQRERWRD</sequence>
<evidence type="ECO:0000313" key="2">
    <source>
        <dbReference type="Proteomes" id="UP000055024"/>
    </source>
</evidence>
<keyword evidence="2" id="KW-1185">Reference proteome</keyword>
<evidence type="ECO:0000313" key="1">
    <source>
        <dbReference type="EMBL" id="KRZ01495.1"/>
    </source>
</evidence>
<dbReference type="EMBL" id="JYDP01000284">
    <property type="protein sequence ID" value="KRZ01495.1"/>
    <property type="molecule type" value="Genomic_DNA"/>
</dbReference>
<accession>A0A0V1GT59</accession>
<dbReference type="AlphaFoldDB" id="A0A0V1GT59"/>
<name>A0A0V1GT59_9BILA</name>
<gene>
    <name evidence="1" type="ORF">T11_17297</name>
</gene>